<proteinExistence type="inferred from homology"/>
<dbReference type="CDD" id="cd00044">
    <property type="entry name" value="CysPc"/>
    <property type="match status" value="1"/>
</dbReference>
<feature type="active site" evidence="5">
    <location>
        <position position="517"/>
    </location>
</feature>
<dbReference type="Pfam" id="PF25435">
    <property type="entry name" value="PalB_C"/>
    <property type="match status" value="1"/>
</dbReference>
<dbReference type="InterPro" id="IPR038765">
    <property type="entry name" value="Papain-like_cys_pep_sf"/>
</dbReference>
<dbReference type="AlphaFoldDB" id="A0A6A5WH30"/>
<feature type="domain" description="Calpain catalytic" evidence="8">
    <location>
        <begin position="248"/>
        <end position="590"/>
    </location>
</feature>
<dbReference type="SMART" id="SM00230">
    <property type="entry name" value="CysPc"/>
    <property type="match status" value="1"/>
</dbReference>
<dbReference type="PANTHER" id="PTHR46143">
    <property type="entry name" value="CALPAIN-7"/>
    <property type="match status" value="1"/>
</dbReference>
<evidence type="ECO:0000256" key="1">
    <source>
        <dbReference type="ARBA" id="ARBA00010193"/>
    </source>
</evidence>
<feature type="region of interest" description="Disordered" evidence="7">
    <location>
        <begin position="112"/>
        <end position="156"/>
    </location>
</feature>
<evidence type="ECO:0000259" key="8">
    <source>
        <dbReference type="PROSITE" id="PS50203"/>
    </source>
</evidence>
<evidence type="ECO:0000256" key="7">
    <source>
        <dbReference type="SAM" id="MobiDB-lite"/>
    </source>
</evidence>
<dbReference type="EMBL" id="ML977589">
    <property type="protein sequence ID" value="KAF2000368.1"/>
    <property type="molecule type" value="Genomic_DNA"/>
</dbReference>
<dbReference type="Pfam" id="PF00648">
    <property type="entry name" value="Peptidase_C2"/>
    <property type="match status" value="1"/>
</dbReference>
<feature type="compositionally biased region" description="Polar residues" evidence="7">
    <location>
        <begin position="113"/>
        <end position="134"/>
    </location>
</feature>
<feature type="coiled-coil region" evidence="6">
    <location>
        <begin position="1"/>
        <end position="28"/>
    </location>
</feature>
<evidence type="ECO:0000256" key="3">
    <source>
        <dbReference type="ARBA" id="ARBA00022801"/>
    </source>
</evidence>
<keyword evidence="3 5" id="KW-0378">Hydrolase</keyword>
<gene>
    <name evidence="9" type="ORF">P154DRAFT_563382</name>
</gene>
<feature type="region of interest" description="Disordered" evidence="7">
    <location>
        <begin position="523"/>
        <end position="545"/>
    </location>
</feature>
<evidence type="ECO:0000313" key="9">
    <source>
        <dbReference type="EMBL" id="KAF2000368.1"/>
    </source>
</evidence>
<feature type="active site" evidence="5">
    <location>
        <position position="497"/>
    </location>
</feature>
<evidence type="ECO:0000256" key="4">
    <source>
        <dbReference type="ARBA" id="ARBA00022807"/>
    </source>
</evidence>
<evidence type="ECO:0000313" key="10">
    <source>
        <dbReference type="Proteomes" id="UP000799779"/>
    </source>
</evidence>
<dbReference type="GO" id="GO:0004198">
    <property type="term" value="F:calcium-dependent cysteine-type endopeptidase activity"/>
    <property type="evidence" value="ECO:0007669"/>
    <property type="project" value="InterPro"/>
</dbReference>
<dbReference type="GO" id="GO:0006508">
    <property type="term" value="P:proteolysis"/>
    <property type="evidence" value="ECO:0007669"/>
    <property type="project" value="UniProtKB-KW"/>
</dbReference>
<feature type="region of interest" description="Disordered" evidence="7">
    <location>
        <begin position="193"/>
        <end position="220"/>
    </location>
</feature>
<evidence type="ECO:0000256" key="2">
    <source>
        <dbReference type="ARBA" id="ARBA00022670"/>
    </source>
</evidence>
<dbReference type="InterPro" id="IPR036213">
    <property type="entry name" value="Calpain_III_sf"/>
</dbReference>
<dbReference type="Proteomes" id="UP000799779">
    <property type="component" value="Unassembled WGS sequence"/>
</dbReference>
<protein>
    <submittedName>
        <fullName evidence="9">Cysteine proteinase</fullName>
    </submittedName>
</protein>
<dbReference type="InterPro" id="IPR001300">
    <property type="entry name" value="Peptidase_C2_calpain_cat"/>
</dbReference>
<name>A0A6A5WH30_9PLEO</name>
<reference evidence="9" key="1">
    <citation type="journal article" date="2020" name="Stud. Mycol.">
        <title>101 Dothideomycetes genomes: a test case for predicting lifestyles and emergence of pathogens.</title>
        <authorList>
            <person name="Haridas S."/>
            <person name="Albert R."/>
            <person name="Binder M."/>
            <person name="Bloem J."/>
            <person name="Labutti K."/>
            <person name="Salamov A."/>
            <person name="Andreopoulos B."/>
            <person name="Baker S."/>
            <person name="Barry K."/>
            <person name="Bills G."/>
            <person name="Bluhm B."/>
            <person name="Cannon C."/>
            <person name="Castanera R."/>
            <person name="Culley D."/>
            <person name="Daum C."/>
            <person name="Ezra D."/>
            <person name="Gonzalez J."/>
            <person name="Henrissat B."/>
            <person name="Kuo A."/>
            <person name="Liang C."/>
            <person name="Lipzen A."/>
            <person name="Lutzoni F."/>
            <person name="Magnuson J."/>
            <person name="Mondo S."/>
            <person name="Nolan M."/>
            <person name="Ohm R."/>
            <person name="Pangilinan J."/>
            <person name="Park H.-J."/>
            <person name="Ramirez L."/>
            <person name="Alfaro M."/>
            <person name="Sun H."/>
            <person name="Tritt A."/>
            <person name="Yoshinaga Y."/>
            <person name="Zwiers L.-H."/>
            <person name="Turgeon B."/>
            <person name="Goodwin S."/>
            <person name="Spatafora J."/>
            <person name="Crous P."/>
            <person name="Grigoriev I."/>
        </authorList>
    </citation>
    <scope>NUCLEOTIDE SEQUENCE</scope>
    <source>
        <strain evidence="9">CBS 123094</strain>
    </source>
</reference>
<organism evidence="9 10">
    <name type="scientific">Amniculicola lignicola CBS 123094</name>
    <dbReference type="NCBI Taxonomy" id="1392246"/>
    <lineage>
        <taxon>Eukaryota</taxon>
        <taxon>Fungi</taxon>
        <taxon>Dikarya</taxon>
        <taxon>Ascomycota</taxon>
        <taxon>Pezizomycotina</taxon>
        <taxon>Dothideomycetes</taxon>
        <taxon>Pleosporomycetidae</taxon>
        <taxon>Pleosporales</taxon>
        <taxon>Amniculicolaceae</taxon>
        <taxon>Amniculicola</taxon>
    </lineage>
</organism>
<feature type="compositionally biased region" description="Basic and acidic residues" evidence="7">
    <location>
        <begin position="136"/>
        <end position="149"/>
    </location>
</feature>
<keyword evidence="6" id="KW-0175">Coiled coil</keyword>
<comment type="similarity">
    <text evidence="1">Belongs to the peptidase C2 family. PalB/RIM13 subfamily.</text>
</comment>
<sequence>MADVRQQLEAYKAAAKSYQLQIHNAKTKDEALDFAIGVAENLMKALKLSKDPEEKRALKSQCDTVLDVAARIKRAEQWTPPKRSKSDEINKWASDVAFSSVESNLPLLDLSHDTNPGMSATTTRVTSSMSSITAVETRETVGSARDKSKSSSTPVEGLNLPFTNMFQGVTPSNNTLLPTTKIQSDAFSAITGAPSKLGSQDAKTRPGINSTKAPSIAPPVRKLNEPVSTRKRTNKEEILLLKSSRVNGYVCPPWKFNPSSSDFTDGSTLFKDIRDLSLSSYQHQFFAGWVRASEAIPPPSMFPDNRTGLGPMMVSSRSIDLVQDAATDCSVVASLCAGIARGERGHHQMLASSIWPFDEMRGKPVISPNGKYIVRLNFNGCWRKVEIDDRLPLSSGHRLLHVFDRRNPCLLWPILLEKAYLKVRGGYDFPGSNSCSDLWIMTGWIPEQVYLQEVDTVPEKLWSRIYKAFLYGDVLITVGTGKMERRQEREIGLEGQHSYVVLDVRETDHEKLMLVKNPWAEGKGWRGPRPATAPLPAQDSSSRSSDMAINTDGLYRNSIPIKDQPHPTTFWISFDQVVQNFESLYLNWNPGLFRHRQDIHFEWLVDDLPGAGYCIVKHPQFALTTKKSETVWVLLSRHFRDSCDDTKMGDSDTFNNGSIREDAHIPSSGEILKGFMSIYICDGNGQRIYVKESYLESTPYVNTPQCLLRLDSDAGAPYTVVIDQEELPPSNYTFSLSAFSNSTISLEPVTERYPIQKTQEGEWTKQTAGGNASLPRYYENPQYTLQVKQKCSLAILLSSAELSNPLHVKLAIGHGKRIYQLHTRDVVTDSGDHRGGCVFAEAKDLQAGQYTIVCSLFEAGLTGDYTLRIDSTHEVGLKQIPRDGAGLILMRLAPAVFAPTINKIAAPLSMYRQASITVVARFSKTTSPRSSEVGRIARSPLRLSVEFGRGPERKILIASEHGEYTDRPIVRTESLSLEPVISRGPEGLWLVLDRLSGPGGPIEEWYEVEVFIDMPNACQIGVWREWSD</sequence>
<dbReference type="OrthoDB" id="167576at2759"/>
<keyword evidence="10" id="KW-1185">Reference proteome</keyword>
<dbReference type="SMART" id="SM00720">
    <property type="entry name" value="calpain_III"/>
    <property type="match status" value="1"/>
</dbReference>
<evidence type="ECO:0000256" key="6">
    <source>
        <dbReference type="SAM" id="Coils"/>
    </source>
</evidence>
<dbReference type="Pfam" id="PF01067">
    <property type="entry name" value="Calpain_III"/>
    <property type="match status" value="1"/>
</dbReference>
<keyword evidence="2 5" id="KW-0645">Protease</keyword>
<dbReference type="InterPro" id="IPR022683">
    <property type="entry name" value="Calpain_III"/>
</dbReference>
<feature type="active site" evidence="5">
    <location>
        <position position="329"/>
    </location>
</feature>
<dbReference type="InterPro" id="IPR051297">
    <property type="entry name" value="PalB/RIM13"/>
</dbReference>
<keyword evidence="4 5" id="KW-0788">Thiol protease</keyword>
<dbReference type="Gene3D" id="2.60.120.380">
    <property type="match status" value="1"/>
</dbReference>
<dbReference type="PANTHER" id="PTHR46143:SF1">
    <property type="entry name" value="CALPAIN-7"/>
    <property type="match status" value="1"/>
</dbReference>
<dbReference type="SUPFAM" id="SSF49758">
    <property type="entry name" value="Calpain large subunit, middle domain (domain III)"/>
    <property type="match status" value="2"/>
</dbReference>
<dbReference type="SUPFAM" id="SSF54001">
    <property type="entry name" value="Cysteine proteinases"/>
    <property type="match status" value="1"/>
</dbReference>
<evidence type="ECO:0000256" key="5">
    <source>
        <dbReference type="PROSITE-ProRule" id="PRU00239"/>
    </source>
</evidence>
<dbReference type="PROSITE" id="PS50203">
    <property type="entry name" value="CALPAIN_CAT"/>
    <property type="match status" value="1"/>
</dbReference>
<accession>A0A6A5WH30</accession>
<dbReference type="InterPro" id="IPR022682">
    <property type="entry name" value="Calpain_domain_III"/>
</dbReference>
<dbReference type="Gene3D" id="3.90.70.10">
    <property type="entry name" value="Cysteine proteinases"/>
    <property type="match status" value="1"/>
</dbReference>